<accession>A0A8S2YL51</accession>
<dbReference type="AlphaFoldDB" id="A0A8S2YL51"/>
<gene>
    <name evidence="1" type="ORF">BYL167_LOCUS38391</name>
</gene>
<sequence length="51" mass="5570">GTVKGIVEINLSKYPDFSIKTNPVIGNEQCCVKNGQVYSITVQPDETIEAE</sequence>
<feature type="non-terminal residue" evidence="1">
    <location>
        <position position="1"/>
    </location>
</feature>
<name>A0A8S2YL51_9BILA</name>
<dbReference type="Proteomes" id="UP000681967">
    <property type="component" value="Unassembled WGS sequence"/>
</dbReference>
<evidence type="ECO:0000313" key="2">
    <source>
        <dbReference type="Proteomes" id="UP000681967"/>
    </source>
</evidence>
<reference evidence="1" key="1">
    <citation type="submission" date="2021-02" db="EMBL/GenBank/DDBJ databases">
        <authorList>
            <person name="Nowell W R."/>
        </authorList>
    </citation>
    <scope>NUCLEOTIDE SEQUENCE</scope>
</reference>
<dbReference type="EMBL" id="CAJOBH010089555">
    <property type="protein sequence ID" value="CAF4557981.1"/>
    <property type="molecule type" value="Genomic_DNA"/>
</dbReference>
<comment type="caution">
    <text evidence="1">The sequence shown here is derived from an EMBL/GenBank/DDBJ whole genome shotgun (WGS) entry which is preliminary data.</text>
</comment>
<feature type="non-terminal residue" evidence="1">
    <location>
        <position position="51"/>
    </location>
</feature>
<organism evidence="1 2">
    <name type="scientific">Rotaria magnacalcarata</name>
    <dbReference type="NCBI Taxonomy" id="392030"/>
    <lineage>
        <taxon>Eukaryota</taxon>
        <taxon>Metazoa</taxon>
        <taxon>Spiralia</taxon>
        <taxon>Gnathifera</taxon>
        <taxon>Rotifera</taxon>
        <taxon>Eurotatoria</taxon>
        <taxon>Bdelloidea</taxon>
        <taxon>Philodinida</taxon>
        <taxon>Philodinidae</taxon>
        <taxon>Rotaria</taxon>
    </lineage>
</organism>
<protein>
    <submittedName>
        <fullName evidence="1">Uncharacterized protein</fullName>
    </submittedName>
</protein>
<proteinExistence type="predicted"/>
<evidence type="ECO:0000313" key="1">
    <source>
        <dbReference type="EMBL" id="CAF4557981.1"/>
    </source>
</evidence>